<organism evidence="11 12">
    <name type="scientific">Microbulbifer rhizosphaerae</name>
    <dbReference type="NCBI Taxonomy" id="1562603"/>
    <lineage>
        <taxon>Bacteria</taxon>
        <taxon>Pseudomonadati</taxon>
        <taxon>Pseudomonadota</taxon>
        <taxon>Gammaproteobacteria</taxon>
        <taxon>Cellvibrionales</taxon>
        <taxon>Microbulbiferaceae</taxon>
        <taxon>Microbulbifer</taxon>
    </lineage>
</organism>
<evidence type="ECO:0000256" key="9">
    <source>
        <dbReference type="ARBA" id="ARBA00048173"/>
    </source>
</evidence>
<keyword evidence="5" id="KW-0460">Magnesium</keyword>
<sequence length="279" mass="31293">METTQSLSRDADDQRTDNISSLDANLLAQVLARPNLEQAWKRVRANKGAPGIDGLTIEDFPAYFHEHGDAILEGIRMEQYQPCPVKRVYIDKEDGGQRALGIPTVFDRVIQQAIVQVISPIFEPTFSEFSYGFRPKRSQHQAVRKVQEFIAEDRKIAVDVDLSKFFDRVNHDFLMTQLGRKIKDKALLRLIGLYLRAGIVEDGVLLENHLGVPQGGPLSPLMSNVVLDLLDKELEHRGHRFARYADDCAPRRRTGGFRSSVQPCCTRDEGGPLGAAVQA</sequence>
<dbReference type="InterPro" id="IPR043502">
    <property type="entry name" value="DNA/RNA_pol_sf"/>
</dbReference>
<dbReference type="PANTHER" id="PTHR34047:SF8">
    <property type="entry name" value="PROTEIN YKFC"/>
    <property type="match status" value="1"/>
</dbReference>
<evidence type="ECO:0000256" key="3">
    <source>
        <dbReference type="ARBA" id="ARBA00022695"/>
    </source>
</evidence>
<dbReference type="PROSITE" id="PS50878">
    <property type="entry name" value="RT_POL"/>
    <property type="match status" value="1"/>
</dbReference>
<comment type="similarity">
    <text evidence="8">Belongs to the bacterial reverse transcriptase family.</text>
</comment>
<dbReference type="PANTHER" id="PTHR34047">
    <property type="entry name" value="NUCLEAR INTRON MATURASE 1, MITOCHONDRIAL-RELATED"/>
    <property type="match status" value="1"/>
</dbReference>
<dbReference type="RefSeq" id="WP_246395259.1">
    <property type="nucleotide sequence ID" value="NZ_JACHWZ010000054.1"/>
</dbReference>
<dbReference type="InterPro" id="IPR000123">
    <property type="entry name" value="Reverse_transcriptase_msDNA"/>
</dbReference>
<protein>
    <recommendedName>
        <fullName evidence="1">RNA-directed DNA polymerase</fullName>
        <ecNumber evidence="1">2.7.7.49</ecNumber>
    </recommendedName>
</protein>
<evidence type="ECO:0000256" key="8">
    <source>
        <dbReference type="ARBA" id="ARBA00034120"/>
    </source>
</evidence>
<dbReference type="GO" id="GO:0051607">
    <property type="term" value="P:defense response to virus"/>
    <property type="evidence" value="ECO:0007669"/>
    <property type="project" value="UniProtKB-KW"/>
</dbReference>
<evidence type="ECO:0000313" key="12">
    <source>
        <dbReference type="Proteomes" id="UP000535937"/>
    </source>
</evidence>
<evidence type="ECO:0000313" key="11">
    <source>
        <dbReference type="EMBL" id="MBB3063700.1"/>
    </source>
</evidence>
<dbReference type="Proteomes" id="UP000535937">
    <property type="component" value="Unassembled WGS sequence"/>
</dbReference>
<dbReference type="SUPFAM" id="SSF56672">
    <property type="entry name" value="DNA/RNA polymerases"/>
    <property type="match status" value="1"/>
</dbReference>
<comment type="caution">
    <text evidence="11">The sequence shown here is derived from an EMBL/GenBank/DDBJ whole genome shotgun (WGS) entry which is preliminary data.</text>
</comment>
<dbReference type="EMBL" id="JACHWZ010000054">
    <property type="protein sequence ID" value="MBB3063700.1"/>
    <property type="molecule type" value="Genomic_DNA"/>
</dbReference>
<keyword evidence="2" id="KW-0808">Transferase</keyword>
<dbReference type="GO" id="GO:0003723">
    <property type="term" value="F:RNA binding"/>
    <property type="evidence" value="ECO:0007669"/>
    <property type="project" value="InterPro"/>
</dbReference>
<evidence type="ECO:0000256" key="6">
    <source>
        <dbReference type="ARBA" id="ARBA00022918"/>
    </source>
</evidence>
<dbReference type="GO" id="GO:0003964">
    <property type="term" value="F:RNA-directed DNA polymerase activity"/>
    <property type="evidence" value="ECO:0007669"/>
    <property type="project" value="UniProtKB-KW"/>
</dbReference>
<feature type="domain" description="Reverse transcriptase" evidence="10">
    <location>
        <begin position="71"/>
        <end position="279"/>
    </location>
</feature>
<proteinExistence type="inferred from homology"/>
<dbReference type="EC" id="2.7.7.49" evidence="1"/>
<dbReference type="PRINTS" id="PR00866">
    <property type="entry name" value="RNADNAPOLMS"/>
</dbReference>
<feature type="non-terminal residue" evidence="11">
    <location>
        <position position="279"/>
    </location>
</feature>
<dbReference type="Pfam" id="PF00078">
    <property type="entry name" value="RVT_1"/>
    <property type="match status" value="1"/>
</dbReference>
<keyword evidence="4" id="KW-0479">Metal-binding</keyword>
<keyword evidence="7" id="KW-0051">Antiviral defense</keyword>
<dbReference type="InterPro" id="IPR051083">
    <property type="entry name" value="GrpII_Intron_Splice-Mob/Def"/>
</dbReference>
<evidence type="ECO:0000256" key="4">
    <source>
        <dbReference type="ARBA" id="ARBA00022723"/>
    </source>
</evidence>
<keyword evidence="6 11" id="KW-0695">RNA-directed DNA polymerase</keyword>
<evidence type="ECO:0000256" key="1">
    <source>
        <dbReference type="ARBA" id="ARBA00012493"/>
    </source>
</evidence>
<evidence type="ECO:0000256" key="2">
    <source>
        <dbReference type="ARBA" id="ARBA00022679"/>
    </source>
</evidence>
<comment type="catalytic activity">
    <reaction evidence="9">
        <text>DNA(n) + a 2'-deoxyribonucleoside 5'-triphosphate = DNA(n+1) + diphosphate</text>
        <dbReference type="Rhea" id="RHEA:22508"/>
        <dbReference type="Rhea" id="RHEA-COMP:17339"/>
        <dbReference type="Rhea" id="RHEA-COMP:17340"/>
        <dbReference type="ChEBI" id="CHEBI:33019"/>
        <dbReference type="ChEBI" id="CHEBI:61560"/>
        <dbReference type="ChEBI" id="CHEBI:173112"/>
        <dbReference type="EC" id="2.7.7.49"/>
    </reaction>
</comment>
<dbReference type="InterPro" id="IPR000477">
    <property type="entry name" value="RT_dom"/>
</dbReference>
<accession>A0A7W4ZCV1</accession>
<dbReference type="AlphaFoldDB" id="A0A7W4ZCV1"/>
<evidence type="ECO:0000256" key="5">
    <source>
        <dbReference type="ARBA" id="ARBA00022842"/>
    </source>
</evidence>
<reference evidence="11 12" key="1">
    <citation type="submission" date="2020-08" db="EMBL/GenBank/DDBJ databases">
        <title>Genomic Encyclopedia of Type Strains, Phase III (KMG-III): the genomes of soil and plant-associated and newly described type strains.</title>
        <authorList>
            <person name="Whitman W."/>
        </authorList>
    </citation>
    <scope>NUCLEOTIDE SEQUENCE [LARGE SCALE GENOMIC DNA]</scope>
    <source>
        <strain evidence="11 12">CECT 8799</strain>
    </source>
</reference>
<keyword evidence="12" id="KW-1185">Reference proteome</keyword>
<dbReference type="CDD" id="cd01651">
    <property type="entry name" value="RT_G2_intron"/>
    <property type="match status" value="1"/>
</dbReference>
<dbReference type="GO" id="GO:0046872">
    <property type="term" value="F:metal ion binding"/>
    <property type="evidence" value="ECO:0007669"/>
    <property type="project" value="UniProtKB-KW"/>
</dbReference>
<evidence type="ECO:0000259" key="10">
    <source>
        <dbReference type="PROSITE" id="PS50878"/>
    </source>
</evidence>
<gene>
    <name evidence="11" type="ORF">FHS09_004574</name>
</gene>
<keyword evidence="3" id="KW-0548">Nucleotidyltransferase</keyword>
<evidence type="ECO:0000256" key="7">
    <source>
        <dbReference type="ARBA" id="ARBA00023118"/>
    </source>
</evidence>
<name>A0A7W4ZCV1_9GAMM</name>